<evidence type="ECO:0000256" key="6">
    <source>
        <dbReference type="SAM" id="Coils"/>
    </source>
</evidence>
<dbReference type="eggNOG" id="ENOG502QQ4F">
    <property type="taxonomic scope" value="Eukaryota"/>
</dbReference>
<dbReference type="STRING" id="857967.G0QVP3"/>
<dbReference type="OMA" id="AMSEVNI"/>
<dbReference type="RefSeq" id="XP_004032317.1">
    <property type="nucleotide sequence ID" value="XM_004032269.1"/>
</dbReference>
<reference evidence="8 9" key="1">
    <citation type="submission" date="2011-07" db="EMBL/GenBank/DDBJ databases">
        <authorList>
            <person name="Coyne R."/>
            <person name="Brami D."/>
            <person name="Johnson J."/>
            <person name="Hostetler J."/>
            <person name="Hannick L."/>
            <person name="Clark T."/>
            <person name="Cassidy-Hanley D."/>
            <person name="Inman J."/>
        </authorList>
    </citation>
    <scope>NUCLEOTIDE SEQUENCE [LARGE SCALE GENOMIC DNA]</scope>
    <source>
        <strain evidence="8 9">G5</strain>
    </source>
</reference>
<sequence length="920" mass="106296">MKEKIFKLRNKDKVARRVKIIQPDSRLFQVIPALSNQSLGQSQISNQKQTETEKKYIGNKIAPGMEASFIIKFSPEAKIDYHYDLIVVTEREEFIIPIYAIGKRAMIEFPDILDFGQCPVKYLTEKPIIIRNVGEKATKWSLTLPSEFEVDKKEGVLEYEKNEQIVLKFFPKETQLYKNKGILEYDNLKAFFSLKADVQNHLVYFSTNSISLEESYIGLRSQGTVKIFNKSPVKIDFEWRTFQSENEEMEKKGRLRLQLEEEEAEEKMLLKEIVNNEKIQDEEMEFMDNEGDSEDDQEDEKTIIEKIQKKANLMLTRKYKDIHKAIDDDLLLFQDDIFSIQPISGSIWPNSEITITVTFSPQGQHSYRTFAYCNISCKQQRLELELQGDGIGPKAELNQNEINLGDPYVNEEVNLIINIENKGDIDCKFDLLPNERHFGKMFKFFPENGLLKVSEKKDIKITFCSSKPGEFKETFKWRLHGSNDFLQVLFIGHIRAPQFEFDKEYIDFGKVSFNFPQEQRLKLTNKSTVPFDYVLRIPGENGHEKEFTIEKSQGNIKSGETIENVIVFIPKYTKSYDMVLTIDIKGVAQDMKCLSIKAESEVPQVEIIPQDKLDFGEIFLKHSDVKEVQLINNSLLKAKFEVQEQKKESMIIAKYEAFPPSGIIQPGKETTIKIKLTTNTLGDISLPLGIIIIGSNNNLPYFINIAASSIGPKVEAQNSIKEIDLDQQMFYKTIFRKLQQLINLQFKLTLELYKEQKDGTDIDIVLKAKGIGKTIFCDMDLSLLDFQTVYTFKKHIIEVFIQNKGRKQQKLTWVRRAEKKKAVEDNLKKSSLIDNNNQTAEETVFSIVPDNVVLPAKHGIIFQFRGYSTKSGLIPEQFVLNTIVGNERKSYEVYSTTIQGDFIKPSLKFSEKRTSSQRYY</sequence>
<feature type="domain" description="HYDIN/VesB/CFA65-like Ig-like" evidence="7">
    <location>
        <begin position="393"/>
        <end position="480"/>
    </location>
</feature>
<dbReference type="InterPro" id="IPR053879">
    <property type="entry name" value="HYDIN_VesB_CFA65-like_Ig"/>
</dbReference>
<feature type="domain" description="HYDIN/VesB/CFA65-like Ig-like" evidence="7">
    <location>
        <begin position="106"/>
        <end position="187"/>
    </location>
</feature>
<protein>
    <recommendedName>
        <fullName evidence="7">HYDIN/VesB/CFA65-like Ig-like domain-containing protein</fullName>
    </recommendedName>
</protein>
<dbReference type="Proteomes" id="UP000008983">
    <property type="component" value="Unassembled WGS sequence"/>
</dbReference>
<evidence type="ECO:0000256" key="1">
    <source>
        <dbReference type="ARBA" id="ARBA00004138"/>
    </source>
</evidence>
<dbReference type="InterPro" id="IPR013783">
    <property type="entry name" value="Ig-like_fold"/>
</dbReference>
<dbReference type="OrthoDB" id="442692at2759"/>
<dbReference type="InterPro" id="IPR033305">
    <property type="entry name" value="Hydin-like"/>
</dbReference>
<keyword evidence="5" id="KW-0966">Cell projection</keyword>
<evidence type="ECO:0000256" key="2">
    <source>
        <dbReference type="ARBA" id="ARBA00004496"/>
    </source>
</evidence>
<evidence type="ECO:0000256" key="4">
    <source>
        <dbReference type="ARBA" id="ARBA00023069"/>
    </source>
</evidence>
<keyword evidence="3" id="KW-0963">Cytoplasm</keyword>
<name>G0QVP3_ICHMU</name>
<dbReference type="Pfam" id="PF14874">
    <property type="entry name" value="PapD-like"/>
    <property type="match status" value="1"/>
</dbReference>
<feature type="coiled-coil region" evidence="6">
    <location>
        <begin position="245"/>
        <end position="272"/>
    </location>
</feature>
<evidence type="ECO:0000313" key="8">
    <source>
        <dbReference type="EMBL" id="EGR30730.1"/>
    </source>
</evidence>
<dbReference type="Gene3D" id="2.60.40.10">
    <property type="entry name" value="Immunoglobulins"/>
    <property type="match status" value="5"/>
</dbReference>
<dbReference type="GeneID" id="14906841"/>
<evidence type="ECO:0000256" key="5">
    <source>
        <dbReference type="ARBA" id="ARBA00023273"/>
    </source>
</evidence>
<accession>G0QVP3</accession>
<dbReference type="GO" id="GO:0005930">
    <property type="term" value="C:axoneme"/>
    <property type="evidence" value="ECO:0007669"/>
    <property type="project" value="TreeGrafter"/>
</dbReference>
<feature type="domain" description="HYDIN/VesB/CFA65-like Ig-like" evidence="7">
    <location>
        <begin position="497"/>
        <end position="598"/>
    </location>
</feature>
<keyword evidence="9" id="KW-1185">Reference proteome</keyword>
<keyword evidence="6" id="KW-0175">Coiled coil</keyword>
<gene>
    <name evidence="8" type="ORF">IMG5_124970</name>
</gene>
<dbReference type="Pfam" id="PF22544">
    <property type="entry name" value="HYDIN_VesB_CFA65-like_Ig"/>
    <property type="match status" value="3"/>
</dbReference>
<dbReference type="PANTHER" id="PTHR23053">
    <property type="entry name" value="DLEC1 DELETED IN LUNG AND ESOPHAGEAL CANCER 1"/>
    <property type="match status" value="1"/>
</dbReference>
<organism evidence="8 9">
    <name type="scientific">Ichthyophthirius multifiliis</name>
    <name type="common">White spot disease agent</name>
    <name type="synonym">Ich</name>
    <dbReference type="NCBI Taxonomy" id="5932"/>
    <lineage>
        <taxon>Eukaryota</taxon>
        <taxon>Sar</taxon>
        <taxon>Alveolata</taxon>
        <taxon>Ciliophora</taxon>
        <taxon>Intramacronucleata</taxon>
        <taxon>Oligohymenophorea</taxon>
        <taxon>Hymenostomatida</taxon>
        <taxon>Ophryoglenina</taxon>
        <taxon>Ichthyophthirius</taxon>
    </lineage>
</organism>
<dbReference type="EMBL" id="GL983950">
    <property type="protein sequence ID" value="EGR30730.1"/>
    <property type="molecule type" value="Genomic_DNA"/>
</dbReference>
<keyword evidence="4" id="KW-0969">Cilium</keyword>
<proteinExistence type="predicted"/>
<evidence type="ECO:0000259" key="7">
    <source>
        <dbReference type="Pfam" id="PF22544"/>
    </source>
</evidence>
<dbReference type="GO" id="GO:1904158">
    <property type="term" value="P:axonemal central apparatus assembly"/>
    <property type="evidence" value="ECO:0007669"/>
    <property type="project" value="TreeGrafter"/>
</dbReference>
<dbReference type="InParanoid" id="G0QVP3"/>
<evidence type="ECO:0000313" key="9">
    <source>
        <dbReference type="Proteomes" id="UP000008983"/>
    </source>
</evidence>
<comment type="subcellular location">
    <subcellularLocation>
        <location evidence="1">Cell projection</location>
        <location evidence="1">Cilium</location>
    </subcellularLocation>
    <subcellularLocation>
        <location evidence="2">Cytoplasm</location>
    </subcellularLocation>
</comment>
<dbReference type="GO" id="GO:0003341">
    <property type="term" value="P:cilium movement"/>
    <property type="evidence" value="ECO:0007669"/>
    <property type="project" value="TreeGrafter"/>
</dbReference>
<evidence type="ECO:0000256" key="3">
    <source>
        <dbReference type="ARBA" id="ARBA00022490"/>
    </source>
</evidence>
<dbReference type="AlphaFoldDB" id="G0QVP3"/>
<dbReference type="PANTHER" id="PTHR23053:SF0">
    <property type="entry name" value="HYDROCEPHALUS-INDUCING PROTEIN HOMOLOG"/>
    <property type="match status" value="1"/>
</dbReference>